<evidence type="ECO:0000256" key="2">
    <source>
        <dbReference type="ARBA" id="ARBA00022670"/>
    </source>
</evidence>
<comment type="similarity">
    <text evidence="1">Belongs to the peptidase C48 family.</text>
</comment>
<evidence type="ECO:0000313" key="6">
    <source>
        <dbReference type="Proteomes" id="UP001219525"/>
    </source>
</evidence>
<protein>
    <recommendedName>
        <fullName evidence="4">Ubiquitin-like protease family profile domain-containing protein</fullName>
    </recommendedName>
</protein>
<dbReference type="EMBL" id="JARJCW010000115">
    <property type="protein sequence ID" value="KAJ7192803.1"/>
    <property type="molecule type" value="Genomic_DNA"/>
</dbReference>
<evidence type="ECO:0000259" key="4">
    <source>
        <dbReference type="Pfam" id="PF02902"/>
    </source>
</evidence>
<sequence length="366" mass="40208">MAPPAVSASVDLTADDPPFNPADFVGSKKKYPSSDTPAAIQAALDAVLKLPAAHASLIPGPNLPVTEFLKLSFPKKSNALLFSDPASWFSTDAPTTTVECLLSRPIPPRAFLNDLTKAVGQAWFDGCMSIVDHRYNDGRDRVPLWALTWWKAMERMVDDQRMWRKSRDWLTTELGKPDLASEDREALDTAGSLLDTLGWDTKLGTTWTTFNLAMVLGAAWLTDDHIDMMMADLSARVAAEPALVDKLLIAPLGFAMAITNAATSKTYNREDSTLLAQYEEHIKNVGLAQLYFPVNVRANHWIAGLVNFKEGLIGTGKLDHRGILSSPRTPRLNSAIGQIDTAVKLSRSRKKAKELDLGEEDTTQDF</sequence>
<accession>A0AAD6UV83</accession>
<dbReference type="SUPFAM" id="SSF54001">
    <property type="entry name" value="Cysteine proteinases"/>
    <property type="match status" value="1"/>
</dbReference>
<reference evidence="5" key="1">
    <citation type="submission" date="2023-03" db="EMBL/GenBank/DDBJ databases">
        <title>Massive genome expansion in bonnet fungi (Mycena s.s.) driven by repeated elements and novel gene families across ecological guilds.</title>
        <authorList>
            <consortium name="Lawrence Berkeley National Laboratory"/>
            <person name="Harder C.B."/>
            <person name="Miyauchi S."/>
            <person name="Viragh M."/>
            <person name="Kuo A."/>
            <person name="Thoen E."/>
            <person name="Andreopoulos B."/>
            <person name="Lu D."/>
            <person name="Skrede I."/>
            <person name="Drula E."/>
            <person name="Henrissat B."/>
            <person name="Morin E."/>
            <person name="Kohler A."/>
            <person name="Barry K."/>
            <person name="LaButti K."/>
            <person name="Morin E."/>
            <person name="Salamov A."/>
            <person name="Lipzen A."/>
            <person name="Mereny Z."/>
            <person name="Hegedus B."/>
            <person name="Baldrian P."/>
            <person name="Stursova M."/>
            <person name="Weitz H."/>
            <person name="Taylor A."/>
            <person name="Grigoriev I.V."/>
            <person name="Nagy L.G."/>
            <person name="Martin F."/>
            <person name="Kauserud H."/>
        </authorList>
    </citation>
    <scope>NUCLEOTIDE SEQUENCE</scope>
    <source>
        <strain evidence="5">9144</strain>
    </source>
</reference>
<keyword evidence="6" id="KW-1185">Reference proteome</keyword>
<dbReference type="Pfam" id="PF02902">
    <property type="entry name" value="Peptidase_C48"/>
    <property type="match status" value="1"/>
</dbReference>
<dbReference type="GO" id="GO:0019783">
    <property type="term" value="F:ubiquitin-like protein peptidase activity"/>
    <property type="evidence" value="ECO:0007669"/>
    <property type="project" value="UniProtKB-ARBA"/>
</dbReference>
<name>A0AAD6UV83_9AGAR</name>
<dbReference type="GO" id="GO:0008234">
    <property type="term" value="F:cysteine-type peptidase activity"/>
    <property type="evidence" value="ECO:0007669"/>
    <property type="project" value="InterPro"/>
</dbReference>
<evidence type="ECO:0000313" key="5">
    <source>
        <dbReference type="EMBL" id="KAJ7192803.1"/>
    </source>
</evidence>
<dbReference type="Proteomes" id="UP001219525">
    <property type="component" value="Unassembled WGS sequence"/>
</dbReference>
<evidence type="ECO:0000256" key="1">
    <source>
        <dbReference type="ARBA" id="ARBA00005234"/>
    </source>
</evidence>
<gene>
    <name evidence="5" type="ORF">GGX14DRAFT_406017</name>
</gene>
<feature type="domain" description="Ubiquitin-like protease family profile" evidence="4">
    <location>
        <begin position="220"/>
        <end position="314"/>
    </location>
</feature>
<organism evidence="5 6">
    <name type="scientific">Mycena pura</name>
    <dbReference type="NCBI Taxonomy" id="153505"/>
    <lineage>
        <taxon>Eukaryota</taxon>
        <taxon>Fungi</taxon>
        <taxon>Dikarya</taxon>
        <taxon>Basidiomycota</taxon>
        <taxon>Agaricomycotina</taxon>
        <taxon>Agaricomycetes</taxon>
        <taxon>Agaricomycetidae</taxon>
        <taxon>Agaricales</taxon>
        <taxon>Marasmiineae</taxon>
        <taxon>Mycenaceae</taxon>
        <taxon>Mycena</taxon>
    </lineage>
</organism>
<proteinExistence type="inferred from homology"/>
<evidence type="ECO:0000256" key="3">
    <source>
        <dbReference type="ARBA" id="ARBA00022801"/>
    </source>
</evidence>
<keyword evidence="2" id="KW-0645">Protease</keyword>
<dbReference type="GO" id="GO:0006508">
    <property type="term" value="P:proteolysis"/>
    <property type="evidence" value="ECO:0007669"/>
    <property type="project" value="UniProtKB-KW"/>
</dbReference>
<dbReference type="Gene3D" id="3.40.395.10">
    <property type="entry name" value="Adenoviral Proteinase, Chain A"/>
    <property type="match status" value="1"/>
</dbReference>
<dbReference type="AlphaFoldDB" id="A0AAD6UV83"/>
<dbReference type="InterPro" id="IPR003653">
    <property type="entry name" value="Peptidase_C48_C"/>
</dbReference>
<dbReference type="InterPro" id="IPR038765">
    <property type="entry name" value="Papain-like_cys_pep_sf"/>
</dbReference>
<comment type="caution">
    <text evidence="5">The sequence shown here is derived from an EMBL/GenBank/DDBJ whole genome shotgun (WGS) entry which is preliminary data.</text>
</comment>
<keyword evidence="3" id="KW-0378">Hydrolase</keyword>